<keyword evidence="2" id="KW-0812">Transmembrane</keyword>
<proteinExistence type="predicted"/>
<dbReference type="RefSeq" id="WP_150077052.1">
    <property type="nucleotide sequence ID" value="NZ_VWOX01000007.1"/>
</dbReference>
<evidence type="ECO:0000313" key="3">
    <source>
        <dbReference type="EMBL" id="KAA5542635.1"/>
    </source>
</evidence>
<evidence type="ECO:0000256" key="1">
    <source>
        <dbReference type="SAM" id="MobiDB-lite"/>
    </source>
</evidence>
<keyword evidence="2" id="KW-1133">Transmembrane helix</keyword>
<dbReference type="AlphaFoldDB" id="A0A5M6DBV8"/>
<dbReference type="Pfam" id="PF07332">
    <property type="entry name" value="Phage_holin_3_6"/>
    <property type="match status" value="1"/>
</dbReference>
<accession>A0A5M6DBV8</accession>
<comment type="caution">
    <text evidence="3">The sequence shown here is derived from an EMBL/GenBank/DDBJ whole genome shotgun (WGS) entry which is preliminary data.</text>
</comment>
<name>A0A5M6DBV8_9BACT</name>
<dbReference type="Proteomes" id="UP000324479">
    <property type="component" value="Unassembled WGS sequence"/>
</dbReference>
<dbReference type="EMBL" id="VWOX01000007">
    <property type="protein sequence ID" value="KAA5542635.1"/>
    <property type="molecule type" value="Genomic_DNA"/>
</dbReference>
<protein>
    <submittedName>
        <fullName evidence="3">Phage holin family protein</fullName>
    </submittedName>
</protein>
<feature type="region of interest" description="Disordered" evidence="1">
    <location>
        <begin position="132"/>
        <end position="169"/>
    </location>
</feature>
<evidence type="ECO:0000256" key="2">
    <source>
        <dbReference type="SAM" id="Phobius"/>
    </source>
</evidence>
<keyword evidence="4" id="KW-1185">Reference proteome</keyword>
<gene>
    <name evidence="3" type="ORF">FYK55_13960</name>
</gene>
<feature type="transmembrane region" description="Helical" evidence="2">
    <location>
        <begin position="71"/>
        <end position="96"/>
    </location>
</feature>
<feature type="transmembrane region" description="Helical" evidence="2">
    <location>
        <begin position="39"/>
        <end position="65"/>
    </location>
</feature>
<evidence type="ECO:0000313" key="4">
    <source>
        <dbReference type="Proteomes" id="UP000324479"/>
    </source>
</evidence>
<organism evidence="3 4">
    <name type="scientific">Roseiconus nitratireducens</name>
    <dbReference type="NCBI Taxonomy" id="2605748"/>
    <lineage>
        <taxon>Bacteria</taxon>
        <taxon>Pseudomonadati</taxon>
        <taxon>Planctomycetota</taxon>
        <taxon>Planctomycetia</taxon>
        <taxon>Pirellulales</taxon>
        <taxon>Pirellulaceae</taxon>
        <taxon>Roseiconus</taxon>
    </lineage>
</organism>
<sequence>MESPSSVRRVMGDVIDLCELQMQLLSVDAQSAQRKLTRAVACGATAAVLAGSALTAAVFGGGYLLHELTELTVGVSMLIVSGAVFVVVAIMLFVAISSLNAAAAAMSETKSEFAENLRWLKATLISPETSARNQLRDESFPRYQTYEDSVDRPNGSAGDRPSAYPSPNR</sequence>
<dbReference type="InterPro" id="IPR009937">
    <property type="entry name" value="Phage_holin_3_6"/>
</dbReference>
<reference evidence="3 4" key="1">
    <citation type="submission" date="2019-08" db="EMBL/GenBank/DDBJ databases">
        <authorList>
            <person name="Dhanesh K."/>
            <person name="Kumar G."/>
            <person name="Sasikala C."/>
            <person name="Venkata Ramana C."/>
        </authorList>
    </citation>
    <scope>NUCLEOTIDE SEQUENCE [LARGE SCALE GENOMIC DNA]</scope>
    <source>
        <strain evidence="3 4">JC645</strain>
    </source>
</reference>
<keyword evidence="2" id="KW-0472">Membrane</keyword>